<dbReference type="Pfam" id="PF12702">
    <property type="entry name" value="Lipocalin_3"/>
    <property type="match status" value="1"/>
</dbReference>
<evidence type="ECO:0000313" key="2">
    <source>
        <dbReference type="EMBL" id="BCI63413.1"/>
    </source>
</evidence>
<dbReference type="RefSeq" id="WP_200754657.1">
    <property type="nucleotide sequence ID" value="NZ_AP023322.1"/>
</dbReference>
<proteinExistence type="predicted"/>
<evidence type="ECO:0000313" key="3">
    <source>
        <dbReference type="Proteomes" id="UP000594042"/>
    </source>
</evidence>
<sequence length="141" mass="16254">MKNVFVVILLVSSVFSYGRNPQKEMEKKLIGTWCNPYTYEYSGELKGFTFKKGGRCEAVNVPSLDLKSWEIKDGALIIKGFMAGETGEKEEYETIERILKLNDDTLRVVSKESSPRVTFMYMNAKVIKERITPQVQKRKEK</sequence>
<dbReference type="InterPro" id="IPR024311">
    <property type="entry name" value="Lipocalin-like"/>
</dbReference>
<feature type="domain" description="Lipocalin-like" evidence="1">
    <location>
        <begin position="26"/>
        <end position="120"/>
    </location>
</feature>
<organism evidence="2 3">
    <name type="scientific">Coprobacter secundus subsp. similis</name>
    <dbReference type="NCBI Taxonomy" id="2751153"/>
    <lineage>
        <taxon>Bacteria</taxon>
        <taxon>Pseudomonadati</taxon>
        <taxon>Bacteroidota</taxon>
        <taxon>Bacteroidia</taxon>
        <taxon>Bacteroidales</taxon>
        <taxon>Barnesiellaceae</taxon>
        <taxon>Coprobacter</taxon>
    </lineage>
</organism>
<evidence type="ECO:0000259" key="1">
    <source>
        <dbReference type="Pfam" id="PF12702"/>
    </source>
</evidence>
<dbReference type="KEGG" id="copr:Cop2CBH44_17660"/>
<dbReference type="EMBL" id="AP023322">
    <property type="protein sequence ID" value="BCI63413.1"/>
    <property type="molecule type" value="Genomic_DNA"/>
</dbReference>
<protein>
    <recommendedName>
        <fullName evidence="1">Lipocalin-like domain-containing protein</fullName>
    </recommendedName>
</protein>
<dbReference type="Proteomes" id="UP000594042">
    <property type="component" value="Chromosome"/>
</dbReference>
<name>A0A7G1HWL1_9BACT</name>
<dbReference type="AlphaFoldDB" id="A0A7G1HWL1"/>
<gene>
    <name evidence="2" type="ORF">Cop2CBH44_17660</name>
</gene>
<accession>A0A7G1HWL1</accession>
<dbReference type="Gene3D" id="2.40.128.280">
    <property type="match status" value="1"/>
</dbReference>
<reference evidence="3" key="1">
    <citation type="submission" date="2020-07" db="EMBL/GenBank/DDBJ databases">
        <title>Complete genome sequencing of Coprobacter sp. strain 2CBH44.</title>
        <authorList>
            <person name="Sakamoto M."/>
            <person name="Murakami T."/>
            <person name="Mori H."/>
        </authorList>
    </citation>
    <scope>NUCLEOTIDE SEQUENCE [LARGE SCALE GENOMIC DNA]</scope>
    <source>
        <strain evidence="3">2CBH44</strain>
    </source>
</reference>
<keyword evidence="3" id="KW-1185">Reference proteome</keyword>